<evidence type="ECO:0000313" key="3">
    <source>
        <dbReference type="Proteomes" id="UP001212841"/>
    </source>
</evidence>
<organism evidence="2 3">
    <name type="scientific">Rhizophlyctis rosea</name>
    <dbReference type="NCBI Taxonomy" id="64517"/>
    <lineage>
        <taxon>Eukaryota</taxon>
        <taxon>Fungi</taxon>
        <taxon>Fungi incertae sedis</taxon>
        <taxon>Chytridiomycota</taxon>
        <taxon>Chytridiomycota incertae sedis</taxon>
        <taxon>Chytridiomycetes</taxon>
        <taxon>Rhizophlyctidales</taxon>
        <taxon>Rhizophlyctidaceae</taxon>
        <taxon>Rhizophlyctis</taxon>
    </lineage>
</organism>
<dbReference type="AlphaFoldDB" id="A0AAD5X6Q6"/>
<evidence type="ECO:0000313" key="2">
    <source>
        <dbReference type="EMBL" id="KAJ3054417.1"/>
    </source>
</evidence>
<reference evidence="2" key="1">
    <citation type="submission" date="2020-05" db="EMBL/GenBank/DDBJ databases">
        <title>Phylogenomic resolution of chytrid fungi.</title>
        <authorList>
            <person name="Stajich J.E."/>
            <person name="Amses K."/>
            <person name="Simmons R."/>
            <person name="Seto K."/>
            <person name="Myers J."/>
            <person name="Bonds A."/>
            <person name="Quandt C.A."/>
            <person name="Barry K."/>
            <person name="Liu P."/>
            <person name="Grigoriev I."/>
            <person name="Longcore J.E."/>
            <person name="James T.Y."/>
        </authorList>
    </citation>
    <scope>NUCLEOTIDE SEQUENCE</scope>
    <source>
        <strain evidence="2">JEL0318</strain>
    </source>
</reference>
<proteinExistence type="predicted"/>
<gene>
    <name evidence="2" type="ORF">HK097_001888</name>
</gene>
<protein>
    <submittedName>
        <fullName evidence="2">Uncharacterized protein</fullName>
    </submittedName>
</protein>
<comment type="caution">
    <text evidence="2">The sequence shown here is derived from an EMBL/GenBank/DDBJ whole genome shotgun (WGS) entry which is preliminary data.</text>
</comment>
<evidence type="ECO:0000256" key="1">
    <source>
        <dbReference type="SAM" id="MobiDB-lite"/>
    </source>
</evidence>
<dbReference type="Proteomes" id="UP001212841">
    <property type="component" value="Unassembled WGS sequence"/>
</dbReference>
<sequence>MSNESTPDLPTDADEILSTLSLSADTPNPYQERPIVYEGKELPHDENIAGADLSGGVCRPFYFYGGCPYIVREPSCTHVHIVGFNRANFTRTVFIQSYHVAHGCNADSLLAEMKQFGDMADFLHKASASGYFYRVTFKREEAAWNCMSKPLAVHGVSLKVKPHVPPYAQKAENQHQSPVPPDASRQNQRN</sequence>
<keyword evidence="3" id="KW-1185">Reference proteome</keyword>
<dbReference type="EMBL" id="JADGJD010000139">
    <property type="protein sequence ID" value="KAJ3054417.1"/>
    <property type="molecule type" value="Genomic_DNA"/>
</dbReference>
<feature type="region of interest" description="Disordered" evidence="1">
    <location>
        <begin position="169"/>
        <end position="190"/>
    </location>
</feature>
<name>A0AAD5X6Q6_9FUNG</name>
<accession>A0AAD5X6Q6</accession>